<dbReference type="SUPFAM" id="SSF88659">
    <property type="entry name" value="Sigma3 and sigma4 domains of RNA polymerase sigma factors"/>
    <property type="match status" value="1"/>
</dbReference>
<dbReference type="NCBIfam" id="TIGR02937">
    <property type="entry name" value="sigma70-ECF"/>
    <property type="match status" value="1"/>
</dbReference>
<keyword evidence="2" id="KW-0805">Transcription regulation</keyword>
<dbReference type="Pfam" id="PF08281">
    <property type="entry name" value="Sigma70_r4_2"/>
    <property type="match status" value="1"/>
</dbReference>
<keyword evidence="4" id="KW-0804">Transcription</keyword>
<evidence type="ECO:0000256" key="1">
    <source>
        <dbReference type="ARBA" id="ARBA00010641"/>
    </source>
</evidence>
<feature type="domain" description="RNA polymerase sigma-70 region 2" evidence="5">
    <location>
        <begin position="21"/>
        <end position="86"/>
    </location>
</feature>
<evidence type="ECO:0000259" key="5">
    <source>
        <dbReference type="Pfam" id="PF04542"/>
    </source>
</evidence>
<keyword evidence="3" id="KW-0731">Sigma factor</keyword>
<dbReference type="Gene3D" id="1.10.10.10">
    <property type="entry name" value="Winged helix-like DNA-binding domain superfamily/Winged helix DNA-binding domain"/>
    <property type="match status" value="1"/>
</dbReference>
<evidence type="ECO:0000313" key="7">
    <source>
        <dbReference type="EMBL" id="RNI30641.1"/>
    </source>
</evidence>
<dbReference type="GO" id="GO:0003677">
    <property type="term" value="F:DNA binding"/>
    <property type="evidence" value="ECO:0007669"/>
    <property type="project" value="InterPro"/>
</dbReference>
<dbReference type="EMBL" id="RJJD01000002">
    <property type="protein sequence ID" value="RNI30641.1"/>
    <property type="molecule type" value="Genomic_DNA"/>
</dbReference>
<dbReference type="RefSeq" id="WP_123125856.1">
    <property type="nucleotide sequence ID" value="NZ_RJJD01000002.1"/>
</dbReference>
<sequence length="179" mass="20390">MNETDLVLALQQGDAKAQRLLYDRYAGPMMGVCLRYLKNEMDAEEVLINGFMKVYQHVSRFEQKGSFEGWVRRIMVNEALQHLRKQEPLHLAIEKEHNYLASEDASAESNMSAEEMMGLLQELPAGYRAVFNLYAIEGYSHKEIAEMLNISEGTSKSQLSKARAMLQRMLAQQGVMIAL</sequence>
<organism evidence="7 8">
    <name type="scientific">Rufibacter latericius</name>
    <dbReference type="NCBI Taxonomy" id="2487040"/>
    <lineage>
        <taxon>Bacteria</taxon>
        <taxon>Pseudomonadati</taxon>
        <taxon>Bacteroidota</taxon>
        <taxon>Cytophagia</taxon>
        <taxon>Cytophagales</taxon>
        <taxon>Hymenobacteraceae</taxon>
        <taxon>Rufibacter</taxon>
    </lineage>
</organism>
<dbReference type="CDD" id="cd06171">
    <property type="entry name" value="Sigma70_r4"/>
    <property type="match status" value="1"/>
</dbReference>
<dbReference type="Proteomes" id="UP000272117">
    <property type="component" value="Unassembled WGS sequence"/>
</dbReference>
<reference evidence="7 8" key="1">
    <citation type="submission" date="2018-11" db="EMBL/GenBank/DDBJ databases">
        <title>Rufibacter latericius sp. nov., isolated from water in Baiyang Lake.</title>
        <authorList>
            <person name="Yang Y."/>
        </authorList>
    </citation>
    <scope>NUCLEOTIDE SEQUENCE [LARGE SCALE GENOMIC DNA]</scope>
    <source>
        <strain evidence="7 8">R-22-1c-1</strain>
    </source>
</reference>
<comment type="caution">
    <text evidence="7">The sequence shown here is derived from an EMBL/GenBank/DDBJ whole genome shotgun (WGS) entry which is preliminary data.</text>
</comment>
<dbReference type="InterPro" id="IPR013324">
    <property type="entry name" value="RNA_pol_sigma_r3/r4-like"/>
</dbReference>
<accession>A0A3M9MYL9</accession>
<dbReference type="InterPro" id="IPR039425">
    <property type="entry name" value="RNA_pol_sigma-70-like"/>
</dbReference>
<evidence type="ECO:0000256" key="4">
    <source>
        <dbReference type="ARBA" id="ARBA00023163"/>
    </source>
</evidence>
<dbReference type="InterPro" id="IPR007627">
    <property type="entry name" value="RNA_pol_sigma70_r2"/>
</dbReference>
<proteinExistence type="inferred from homology"/>
<feature type="domain" description="RNA polymerase sigma factor 70 region 4 type 2" evidence="6">
    <location>
        <begin position="115"/>
        <end position="166"/>
    </location>
</feature>
<evidence type="ECO:0000256" key="3">
    <source>
        <dbReference type="ARBA" id="ARBA00023082"/>
    </source>
</evidence>
<dbReference type="OrthoDB" id="1493925at2"/>
<dbReference type="Pfam" id="PF04542">
    <property type="entry name" value="Sigma70_r2"/>
    <property type="match status" value="1"/>
</dbReference>
<evidence type="ECO:0000256" key="2">
    <source>
        <dbReference type="ARBA" id="ARBA00023015"/>
    </source>
</evidence>
<dbReference type="InterPro" id="IPR013249">
    <property type="entry name" value="RNA_pol_sigma70_r4_t2"/>
</dbReference>
<name>A0A3M9MYL9_9BACT</name>
<dbReference type="InterPro" id="IPR036388">
    <property type="entry name" value="WH-like_DNA-bd_sf"/>
</dbReference>
<dbReference type="GO" id="GO:0016987">
    <property type="term" value="F:sigma factor activity"/>
    <property type="evidence" value="ECO:0007669"/>
    <property type="project" value="UniProtKB-KW"/>
</dbReference>
<dbReference type="Gene3D" id="1.10.1740.10">
    <property type="match status" value="1"/>
</dbReference>
<keyword evidence="8" id="KW-1185">Reference proteome</keyword>
<dbReference type="GO" id="GO:0006352">
    <property type="term" value="P:DNA-templated transcription initiation"/>
    <property type="evidence" value="ECO:0007669"/>
    <property type="project" value="InterPro"/>
</dbReference>
<comment type="similarity">
    <text evidence="1">Belongs to the sigma-70 factor family. ECF subfamily.</text>
</comment>
<evidence type="ECO:0000313" key="8">
    <source>
        <dbReference type="Proteomes" id="UP000272117"/>
    </source>
</evidence>
<dbReference type="PANTHER" id="PTHR43133">
    <property type="entry name" value="RNA POLYMERASE ECF-TYPE SIGMA FACTO"/>
    <property type="match status" value="1"/>
</dbReference>
<evidence type="ECO:0000259" key="6">
    <source>
        <dbReference type="Pfam" id="PF08281"/>
    </source>
</evidence>
<dbReference type="PANTHER" id="PTHR43133:SF46">
    <property type="entry name" value="RNA POLYMERASE SIGMA-70 FACTOR ECF SUBFAMILY"/>
    <property type="match status" value="1"/>
</dbReference>
<dbReference type="AlphaFoldDB" id="A0A3M9MYL9"/>
<gene>
    <name evidence="7" type="ORF">EFB08_05160</name>
</gene>
<dbReference type="InterPro" id="IPR014284">
    <property type="entry name" value="RNA_pol_sigma-70_dom"/>
</dbReference>
<protein>
    <submittedName>
        <fullName evidence="7">Sigma-70 family RNA polymerase sigma factor</fullName>
    </submittedName>
</protein>
<dbReference type="InterPro" id="IPR013325">
    <property type="entry name" value="RNA_pol_sigma_r2"/>
</dbReference>
<dbReference type="SUPFAM" id="SSF88946">
    <property type="entry name" value="Sigma2 domain of RNA polymerase sigma factors"/>
    <property type="match status" value="1"/>
</dbReference>